<proteinExistence type="predicted"/>
<evidence type="ECO:0000313" key="1">
    <source>
        <dbReference type="EMBL" id="CAG8665797.1"/>
    </source>
</evidence>
<keyword evidence="2" id="KW-1185">Reference proteome</keyword>
<dbReference type="EMBL" id="CAJVPJ010006051">
    <property type="protein sequence ID" value="CAG8665797.1"/>
    <property type="molecule type" value="Genomic_DNA"/>
</dbReference>
<accession>A0A9N9E9A0</accession>
<dbReference type="Proteomes" id="UP000789572">
    <property type="component" value="Unassembled WGS sequence"/>
</dbReference>
<reference evidence="1" key="1">
    <citation type="submission" date="2021-06" db="EMBL/GenBank/DDBJ databases">
        <authorList>
            <person name="Kallberg Y."/>
            <person name="Tangrot J."/>
            <person name="Rosling A."/>
        </authorList>
    </citation>
    <scope>NUCLEOTIDE SEQUENCE</scope>
    <source>
        <strain evidence="1">IA702</strain>
    </source>
</reference>
<sequence>MSDPSNVKLIFESPDGTAIKVKGEGKDEKGAYTIVNGSYDSVLKTIPSSTKAIPMRSGTIKADVITILWEVDIDDKFSTGYFFIRRTSVVENQFRIMDWMRNQSEGMWRGFYFDANNNVYMIISGKDQNTPGSGADVR</sequence>
<dbReference type="AlphaFoldDB" id="A0A9N9E9A0"/>
<feature type="non-terminal residue" evidence="1">
    <location>
        <position position="138"/>
    </location>
</feature>
<evidence type="ECO:0000313" key="2">
    <source>
        <dbReference type="Proteomes" id="UP000789572"/>
    </source>
</evidence>
<protein>
    <submittedName>
        <fullName evidence="1">6797_t:CDS:1</fullName>
    </submittedName>
</protein>
<comment type="caution">
    <text evidence="1">The sequence shown here is derived from an EMBL/GenBank/DDBJ whole genome shotgun (WGS) entry which is preliminary data.</text>
</comment>
<organism evidence="1 2">
    <name type="scientific">Paraglomus occultum</name>
    <dbReference type="NCBI Taxonomy" id="144539"/>
    <lineage>
        <taxon>Eukaryota</taxon>
        <taxon>Fungi</taxon>
        <taxon>Fungi incertae sedis</taxon>
        <taxon>Mucoromycota</taxon>
        <taxon>Glomeromycotina</taxon>
        <taxon>Glomeromycetes</taxon>
        <taxon>Paraglomerales</taxon>
        <taxon>Paraglomeraceae</taxon>
        <taxon>Paraglomus</taxon>
    </lineage>
</organism>
<gene>
    <name evidence="1" type="ORF">POCULU_LOCUS10694</name>
</gene>
<name>A0A9N9E9A0_9GLOM</name>